<keyword evidence="5 7" id="KW-1133">Transmembrane helix</keyword>
<evidence type="ECO:0000256" key="7">
    <source>
        <dbReference type="HAMAP-Rule" id="MF_00672"/>
    </source>
</evidence>
<evidence type="ECO:0000313" key="9">
    <source>
        <dbReference type="Proteomes" id="UP000642180"/>
    </source>
</evidence>
<comment type="subcellular location">
    <subcellularLocation>
        <location evidence="1 7">Cell membrane</location>
        <topology evidence="1 7">Multi-pass membrane protein</topology>
    </subcellularLocation>
</comment>
<dbReference type="HAMAP" id="MF_00672">
    <property type="entry name" value="UPF0761"/>
    <property type="match status" value="1"/>
</dbReference>
<organism evidence="8 9">
    <name type="scientific">Oxalicibacterium faecigallinarum</name>
    <dbReference type="NCBI Taxonomy" id="573741"/>
    <lineage>
        <taxon>Bacteria</taxon>
        <taxon>Pseudomonadati</taxon>
        <taxon>Pseudomonadota</taxon>
        <taxon>Betaproteobacteria</taxon>
        <taxon>Burkholderiales</taxon>
        <taxon>Oxalobacteraceae</taxon>
        <taxon>Oxalicibacterium</taxon>
    </lineage>
</organism>
<feature type="transmembrane region" description="Helical" evidence="7">
    <location>
        <begin position="123"/>
        <end position="142"/>
    </location>
</feature>
<sequence length="454" mass="50738">MALSAWQLYMSILLTFELQYMTSPRLTFFRELSWSQVRDLFHFAVRRLREEQLPQVAGSLTFTTVLALVPVLTIAFAIFTTFPLFNTFRASLEAYFVQNLMPKGIANTILGYLTQFSSKATRLSAFGAVALIATAVAMMLMIDRVFNQIWRVKTKRPITQRVLVYWAIVTLGPLLIGASISLTSYLFTATNGVVKNVPFIGAFFFSSISILLTTVTFTSLYVVVPNKIVEWRDALWGGLLAAIAFEILKRLFAIFIVKGPTYTIVYGAVAAFPIFLIWIYMGWLITLTGAVVTAALPIIKYERWWHVPQPGSAFVDAIALLQVLHAARQSPNAAVDAKHMRQKTRLGFEESETLLQQMLDAGWVGRIKSDGPRKLQFGKRITDGLDSWVLLANLRTLTLADVYRVFVFSAAGNASLARQVEAAVEEGLTETLENYFGRLQERGEACPISDGLRA</sequence>
<dbReference type="GO" id="GO:0005886">
    <property type="term" value="C:plasma membrane"/>
    <property type="evidence" value="ECO:0007669"/>
    <property type="project" value="UniProtKB-SubCell"/>
</dbReference>
<dbReference type="Proteomes" id="UP000642180">
    <property type="component" value="Unassembled WGS sequence"/>
</dbReference>
<dbReference type="InterPro" id="IPR023679">
    <property type="entry name" value="UPF0761_bac"/>
</dbReference>
<dbReference type="InterPro" id="IPR017039">
    <property type="entry name" value="Virul_fac_BrkB"/>
</dbReference>
<evidence type="ECO:0000256" key="3">
    <source>
        <dbReference type="ARBA" id="ARBA00022519"/>
    </source>
</evidence>
<dbReference type="PANTHER" id="PTHR30213">
    <property type="entry name" value="INNER MEMBRANE PROTEIN YHJD"/>
    <property type="match status" value="1"/>
</dbReference>
<reference evidence="9" key="1">
    <citation type="journal article" date="2019" name="Int. J. Syst. Evol. Microbiol.">
        <title>The Global Catalogue of Microorganisms (GCM) 10K type strain sequencing project: providing services to taxonomists for standard genome sequencing and annotation.</title>
        <authorList>
            <consortium name="The Broad Institute Genomics Platform"/>
            <consortium name="The Broad Institute Genome Sequencing Center for Infectious Disease"/>
            <person name="Wu L."/>
            <person name="Ma J."/>
        </authorList>
    </citation>
    <scope>NUCLEOTIDE SEQUENCE [LARGE SCALE GENOMIC DNA]</scope>
    <source>
        <strain evidence="9">CCM 2767</strain>
    </source>
</reference>
<keyword evidence="4 7" id="KW-0812">Transmembrane</keyword>
<evidence type="ECO:0000256" key="4">
    <source>
        <dbReference type="ARBA" id="ARBA00022692"/>
    </source>
</evidence>
<feature type="transmembrane region" description="Helical" evidence="7">
    <location>
        <begin position="263"/>
        <end position="296"/>
    </location>
</feature>
<feature type="transmembrane region" description="Helical" evidence="7">
    <location>
        <begin position="163"/>
        <end position="187"/>
    </location>
</feature>
<feature type="transmembrane region" description="Helical" evidence="7">
    <location>
        <begin position="235"/>
        <end position="257"/>
    </location>
</feature>
<dbReference type="NCBIfam" id="TIGR00765">
    <property type="entry name" value="yihY_not_rbn"/>
    <property type="match status" value="1"/>
</dbReference>
<evidence type="ECO:0000256" key="6">
    <source>
        <dbReference type="ARBA" id="ARBA00023136"/>
    </source>
</evidence>
<protein>
    <recommendedName>
        <fullName evidence="7">UPF0761 membrane protein GCM10008066_02120</fullName>
    </recommendedName>
</protein>
<comment type="similarity">
    <text evidence="7">Belongs to the UPF0761 family.</text>
</comment>
<gene>
    <name evidence="8" type="ORF">GCM10008066_02120</name>
</gene>
<evidence type="ECO:0000256" key="5">
    <source>
        <dbReference type="ARBA" id="ARBA00022989"/>
    </source>
</evidence>
<dbReference type="EMBL" id="BMDI01000001">
    <property type="protein sequence ID" value="GGI16070.1"/>
    <property type="molecule type" value="Genomic_DNA"/>
</dbReference>
<dbReference type="PANTHER" id="PTHR30213:SF0">
    <property type="entry name" value="UPF0761 MEMBRANE PROTEIN YIHY"/>
    <property type="match status" value="1"/>
</dbReference>
<dbReference type="Pfam" id="PF03631">
    <property type="entry name" value="Virul_fac_BrkB"/>
    <property type="match status" value="1"/>
</dbReference>
<comment type="caution">
    <text evidence="8">The sequence shown here is derived from an EMBL/GenBank/DDBJ whole genome shotgun (WGS) entry which is preliminary data.</text>
</comment>
<keyword evidence="6 7" id="KW-0472">Membrane</keyword>
<name>A0A8J3EYJ4_9BURK</name>
<feature type="transmembrane region" description="Helical" evidence="7">
    <location>
        <begin position="56"/>
        <end position="79"/>
    </location>
</feature>
<evidence type="ECO:0000256" key="1">
    <source>
        <dbReference type="ARBA" id="ARBA00004651"/>
    </source>
</evidence>
<evidence type="ECO:0000256" key="2">
    <source>
        <dbReference type="ARBA" id="ARBA00022475"/>
    </source>
</evidence>
<proteinExistence type="inferred from homology"/>
<keyword evidence="9" id="KW-1185">Reference proteome</keyword>
<evidence type="ECO:0000313" key="8">
    <source>
        <dbReference type="EMBL" id="GGI16070.1"/>
    </source>
</evidence>
<keyword evidence="2 7" id="KW-1003">Cell membrane</keyword>
<keyword evidence="3" id="KW-0997">Cell inner membrane</keyword>
<dbReference type="AlphaFoldDB" id="A0A8J3EYJ4"/>
<accession>A0A8J3EYJ4</accession>
<feature type="transmembrane region" description="Helical" evidence="7">
    <location>
        <begin position="199"/>
        <end position="223"/>
    </location>
</feature>